<dbReference type="InterPro" id="IPR055270">
    <property type="entry name" value="Glyco_tran_10_C"/>
</dbReference>
<keyword evidence="5" id="KW-1133">Transmembrane helix</keyword>
<dbReference type="EMBL" id="JAKMXF010000028">
    <property type="protein sequence ID" value="KAI6660690.1"/>
    <property type="molecule type" value="Genomic_DNA"/>
</dbReference>
<evidence type="ECO:0000259" key="6">
    <source>
        <dbReference type="Pfam" id="PF00852"/>
    </source>
</evidence>
<name>A0AAV7KIF1_9METZ</name>
<dbReference type="Pfam" id="PF00852">
    <property type="entry name" value="Glyco_transf_10"/>
    <property type="match status" value="1"/>
</dbReference>
<dbReference type="SUPFAM" id="SSF53756">
    <property type="entry name" value="UDP-Glycosyltransferase/glycogen phosphorylase"/>
    <property type="match status" value="1"/>
</dbReference>
<dbReference type="InterPro" id="IPR001503">
    <property type="entry name" value="Glyco_trans_10"/>
</dbReference>
<evidence type="ECO:0000313" key="7">
    <source>
        <dbReference type="EMBL" id="KAI6660690.1"/>
    </source>
</evidence>
<organism evidence="7 8">
    <name type="scientific">Oopsacas minuta</name>
    <dbReference type="NCBI Taxonomy" id="111878"/>
    <lineage>
        <taxon>Eukaryota</taxon>
        <taxon>Metazoa</taxon>
        <taxon>Porifera</taxon>
        <taxon>Hexactinellida</taxon>
        <taxon>Hexasterophora</taxon>
        <taxon>Lyssacinosida</taxon>
        <taxon>Leucopsacidae</taxon>
        <taxon>Oopsacas</taxon>
    </lineage>
</organism>
<reference evidence="7 8" key="1">
    <citation type="journal article" date="2023" name="BMC Biol.">
        <title>The compact genome of the sponge Oopsacas minuta (Hexactinellida) is lacking key metazoan core genes.</title>
        <authorList>
            <person name="Santini S."/>
            <person name="Schenkelaars Q."/>
            <person name="Jourda C."/>
            <person name="Duchesne M."/>
            <person name="Belahbib H."/>
            <person name="Rocher C."/>
            <person name="Selva M."/>
            <person name="Riesgo A."/>
            <person name="Vervoort M."/>
            <person name="Leys S.P."/>
            <person name="Kodjabachian L."/>
            <person name="Le Bivic A."/>
            <person name="Borchiellini C."/>
            <person name="Claverie J.M."/>
            <person name="Renard E."/>
        </authorList>
    </citation>
    <scope>NUCLEOTIDE SEQUENCE [LARGE SCALE GENOMIC DNA]</scope>
    <source>
        <strain evidence="7">SPO-2</strain>
    </source>
</reference>
<dbReference type="GO" id="GO:0046920">
    <property type="term" value="F:alpha-(1-&gt;3)-fucosyltransferase activity"/>
    <property type="evidence" value="ECO:0007669"/>
    <property type="project" value="TreeGrafter"/>
</dbReference>
<dbReference type="AlphaFoldDB" id="A0AAV7KIF1"/>
<dbReference type="PANTHER" id="PTHR11929">
    <property type="entry name" value="ALPHA- 1,3 -FUCOSYLTRANSFERASE"/>
    <property type="match status" value="1"/>
</dbReference>
<dbReference type="InterPro" id="IPR038577">
    <property type="entry name" value="GT10-like_C_sf"/>
</dbReference>
<comment type="subcellular location">
    <subcellularLocation>
        <location evidence="5">Golgi apparatus</location>
        <location evidence="5">Golgi stack membrane</location>
        <topology evidence="5">Single-pass type II membrane protein</topology>
    </subcellularLocation>
</comment>
<dbReference type="EC" id="2.4.1.-" evidence="5"/>
<comment type="pathway">
    <text evidence="1">Protein modification; protein glycosylation.</text>
</comment>
<keyword evidence="3 5" id="KW-0328">Glycosyltransferase</keyword>
<keyword evidence="5" id="KW-0333">Golgi apparatus</keyword>
<protein>
    <recommendedName>
        <fullName evidence="5">Fucosyltransferase</fullName>
        <ecNumber evidence="5">2.4.1.-</ecNumber>
    </recommendedName>
</protein>
<accession>A0AAV7KIF1</accession>
<feature type="transmembrane region" description="Helical" evidence="5">
    <location>
        <begin position="321"/>
        <end position="338"/>
    </location>
</feature>
<evidence type="ECO:0000256" key="5">
    <source>
        <dbReference type="RuleBase" id="RU003832"/>
    </source>
</evidence>
<gene>
    <name evidence="7" type="ORF">LOD99_10301</name>
</gene>
<comment type="caution">
    <text evidence="7">The sequence shown here is derived from an EMBL/GenBank/DDBJ whole genome shotgun (WGS) entry which is preliminary data.</text>
</comment>
<dbReference type="PANTHER" id="PTHR11929:SF194">
    <property type="entry name" value="ALPHA-(1,3)-FUCOSYLTRANSFERASE 10"/>
    <property type="match status" value="1"/>
</dbReference>
<dbReference type="Gene3D" id="3.40.50.11660">
    <property type="entry name" value="Glycosyl transferase family 10, C-terminal domain"/>
    <property type="match status" value="1"/>
</dbReference>
<proteinExistence type="inferred from homology"/>
<evidence type="ECO:0000256" key="4">
    <source>
        <dbReference type="ARBA" id="ARBA00022679"/>
    </source>
</evidence>
<keyword evidence="5" id="KW-0812">Transmembrane</keyword>
<keyword evidence="8" id="KW-1185">Reference proteome</keyword>
<keyword evidence="5" id="KW-0472">Membrane</keyword>
<evidence type="ECO:0000256" key="1">
    <source>
        <dbReference type="ARBA" id="ARBA00004922"/>
    </source>
</evidence>
<evidence type="ECO:0000313" key="8">
    <source>
        <dbReference type="Proteomes" id="UP001165289"/>
    </source>
</evidence>
<feature type="domain" description="Fucosyltransferase C-terminal" evidence="6">
    <location>
        <begin position="117"/>
        <end position="284"/>
    </location>
</feature>
<keyword evidence="4 5" id="KW-0808">Transferase</keyword>
<sequence length="349" mass="40498">MIPEYYWGIHWSGNFTEMCGMPCILLENPSNPDGEFYMAMNNEDVRKAVNTYSDVSVRILGSKEPQHYYKLLKISYLNEHFEGTALLDWTSDVPWTLMPDMEYLQAIEMPKNPAPKATFVARNCNPMNNRMAYVKHIDDAIGVVAASSCYHNTDWPRCGDRECSKIEAIRPYKIHLAFENGDSTNFVTDKIYQAFEAGVLPVWMGTRDVATAVPKGSYIDVADFDTPKDLALYLIEVLADETLYQSYFEWKNKPFDKEFDDRFRVLWTDPFNCRMCRYIDAYKKGLEWDIVKQVAKNTEVQNEIIESGGEIGIFGFTTQQFYFIVSLFVIASILYFACRKRINRKFYLL</sequence>
<evidence type="ECO:0000256" key="2">
    <source>
        <dbReference type="ARBA" id="ARBA00008919"/>
    </source>
</evidence>
<dbReference type="GO" id="GO:0032580">
    <property type="term" value="C:Golgi cisterna membrane"/>
    <property type="evidence" value="ECO:0007669"/>
    <property type="project" value="UniProtKB-SubCell"/>
</dbReference>
<dbReference type="Proteomes" id="UP001165289">
    <property type="component" value="Unassembled WGS sequence"/>
</dbReference>
<evidence type="ECO:0000256" key="3">
    <source>
        <dbReference type="ARBA" id="ARBA00022676"/>
    </source>
</evidence>
<comment type="similarity">
    <text evidence="2 5">Belongs to the glycosyltransferase 10 family.</text>
</comment>